<dbReference type="VEuPathDB" id="VectorBase:GAUT013107"/>
<dbReference type="GO" id="GO:0005743">
    <property type="term" value="C:mitochondrial inner membrane"/>
    <property type="evidence" value="ECO:0007669"/>
    <property type="project" value="TreeGrafter"/>
</dbReference>
<evidence type="ECO:0000256" key="5">
    <source>
        <dbReference type="ARBA" id="ARBA00022946"/>
    </source>
</evidence>
<dbReference type="PANTHER" id="PTHR13143">
    <property type="entry name" value="TETRATRICOPEPTIDE REPEAT PROTEIN 19"/>
    <property type="match status" value="1"/>
</dbReference>
<comment type="subcellular location">
    <subcellularLocation>
        <location evidence="1">Mitochondrion</location>
    </subcellularLocation>
</comment>
<protein>
    <submittedName>
        <fullName evidence="8">Uncharacterized protein</fullName>
    </submittedName>
</protein>
<dbReference type="PANTHER" id="PTHR13143:SF6">
    <property type="entry name" value="TETRATRICOPEPTIDE REPEAT PROTEIN 19, MITOCHONDRIAL"/>
    <property type="match status" value="1"/>
</dbReference>
<dbReference type="Pfam" id="PF13424">
    <property type="entry name" value="TPR_12"/>
    <property type="match status" value="1"/>
</dbReference>
<comment type="similarity">
    <text evidence="2">Belongs to the TTC19 family.</text>
</comment>
<evidence type="ECO:0000256" key="6">
    <source>
        <dbReference type="ARBA" id="ARBA00023128"/>
    </source>
</evidence>
<dbReference type="InterPro" id="IPR011990">
    <property type="entry name" value="TPR-like_helical_dom_sf"/>
</dbReference>
<feature type="chain" id="PRO_5008398779" evidence="7">
    <location>
        <begin position="17"/>
        <end position="323"/>
    </location>
</feature>
<dbReference type="SMART" id="SM00028">
    <property type="entry name" value="TPR"/>
    <property type="match status" value="4"/>
</dbReference>
<sequence length="323" mass="37095">MFLFILFTAMISYLKYFPKKFVRLVCCSLLDKSITQKEYYWQRSVHNNVRLFNQKQIDPRCNVLIFSSILGWLGLTSEDEETPEDKLITAIKRSILCIQREQYDKAEQMLHLALRMAQDLQSKDGITYVYDVMANLAMEREQFKKAEKLFAEVIRRLLAAGYVEDSLKILHISSKIAHMALTQGYFEKATLGFGELLMKQGKYKEAKKNFEDALDCRVKIHGAFNDECVSILNSLSVACINMENINEAKQFLLRALDLVKKIKDTTQEGIVLANLGMVYLREGLQSQAKDSCSRALKMAAKEKDDDLLKQAEHCLNEVKSAMK</sequence>
<evidence type="ECO:0000313" key="8">
    <source>
        <dbReference type="EnsemblMetazoa" id="GAUT013107-PA"/>
    </source>
</evidence>
<reference evidence="8" key="1">
    <citation type="submission" date="2020-05" db="UniProtKB">
        <authorList>
            <consortium name="EnsemblMetazoa"/>
        </authorList>
    </citation>
    <scope>IDENTIFICATION</scope>
    <source>
        <strain evidence="8">TTRI</strain>
    </source>
</reference>
<keyword evidence="6" id="KW-0496">Mitochondrion</keyword>
<accession>A0A1A9URM6</accession>
<evidence type="ECO:0000256" key="3">
    <source>
        <dbReference type="ARBA" id="ARBA00022737"/>
    </source>
</evidence>
<dbReference type="Gene3D" id="1.25.40.10">
    <property type="entry name" value="Tetratricopeptide repeat domain"/>
    <property type="match status" value="2"/>
</dbReference>
<evidence type="ECO:0000256" key="2">
    <source>
        <dbReference type="ARBA" id="ARBA00008219"/>
    </source>
</evidence>
<evidence type="ECO:0000313" key="9">
    <source>
        <dbReference type="Proteomes" id="UP000078200"/>
    </source>
</evidence>
<feature type="signal peptide" evidence="7">
    <location>
        <begin position="1"/>
        <end position="16"/>
    </location>
</feature>
<evidence type="ECO:0000256" key="1">
    <source>
        <dbReference type="ARBA" id="ARBA00004173"/>
    </source>
</evidence>
<dbReference type="AlphaFoldDB" id="A0A1A9URM6"/>
<name>A0A1A9URM6_GLOAU</name>
<keyword evidence="4" id="KW-0802">TPR repeat</keyword>
<dbReference type="Proteomes" id="UP000078200">
    <property type="component" value="Unassembled WGS sequence"/>
</dbReference>
<dbReference type="GO" id="GO:0034551">
    <property type="term" value="P:mitochondrial respiratory chain complex III assembly"/>
    <property type="evidence" value="ECO:0007669"/>
    <property type="project" value="InterPro"/>
</dbReference>
<dbReference type="EnsemblMetazoa" id="GAUT013107-RA">
    <property type="protein sequence ID" value="GAUT013107-PA"/>
    <property type="gene ID" value="GAUT013107"/>
</dbReference>
<dbReference type="STRING" id="7395.A0A1A9URM6"/>
<proteinExistence type="inferred from homology"/>
<evidence type="ECO:0000256" key="4">
    <source>
        <dbReference type="ARBA" id="ARBA00022803"/>
    </source>
</evidence>
<dbReference type="InterPro" id="IPR040395">
    <property type="entry name" value="TTC19"/>
</dbReference>
<keyword evidence="3" id="KW-0677">Repeat</keyword>
<dbReference type="SUPFAM" id="SSF48452">
    <property type="entry name" value="TPR-like"/>
    <property type="match status" value="2"/>
</dbReference>
<evidence type="ECO:0000256" key="7">
    <source>
        <dbReference type="SAM" id="SignalP"/>
    </source>
</evidence>
<organism evidence="8 9">
    <name type="scientific">Glossina austeni</name>
    <name type="common">Savannah tsetse fly</name>
    <dbReference type="NCBI Taxonomy" id="7395"/>
    <lineage>
        <taxon>Eukaryota</taxon>
        <taxon>Metazoa</taxon>
        <taxon>Ecdysozoa</taxon>
        <taxon>Arthropoda</taxon>
        <taxon>Hexapoda</taxon>
        <taxon>Insecta</taxon>
        <taxon>Pterygota</taxon>
        <taxon>Neoptera</taxon>
        <taxon>Endopterygota</taxon>
        <taxon>Diptera</taxon>
        <taxon>Brachycera</taxon>
        <taxon>Muscomorpha</taxon>
        <taxon>Hippoboscoidea</taxon>
        <taxon>Glossinidae</taxon>
        <taxon>Glossina</taxon>
    </lineage>
</organism>
<keyword evidence="5" id="KW-0809">Transit peptide</keyword>
<keyword evidence="7" id="KW-0732">Signal</keyword>
<dbReference type="InterPro" id="IPR019734">
    <property type="entry name" value="TPR_rpt"/>
</dbReference>
<keyword evidence="9" id="KW-1185">Reference proteome</keyword>